<keyword evidence="1" id="KW-0812">Transmembrane</keyword>
<dbReference type="Proteomes" id="UP001595812">
    <property type="component" value="Unassembled WGS sequence"/>
</dbReference>
<proteinExistence type="predicted"/>
<protein>
    <submittedName>
        <fullName evidence="2">Uncharacterized protein</fullName>
    </submittedName>
</protein>
<dbReference type="EMBL" id="JBHSAT010000022">
    <property type="protein sequence ID" value="MFC3877992.1"/>
    <property type="molecule type" value="Genomic_DNA"/>
</dbReference>
<keyword evidence="3" id="KW-1185">Reference proteome</keyword>
<organism evidence="2 3">
    <name type="scientific">Winogradskyella maritima</name>
    <dbReference type="NCBI Taxonomy" id="1517766"/>
    <lineage>
        <taxon>Bacteria</taxon>
        <taxon>Pseudomonadati</taxon>
        <taxon>Bacteroidota</taxon>
        <taxon>Flavobacteriia</taxon>
        <taxon>Flavobacteriales</taxon>
        <taxon>Flavobacteriaceae</taxon>
        <taxon>Winogradskyella</taxon>
    </lineage>
</organism>
<keyword evidence="1" id="KW-0472">Membrane</keyword>
<dbReference type="RefSeq" id="WP_386101474.1">
    <property type="nucleotide sequence ID" value="NZ_JBHSAT010000022.1"/>
</dbReference>
<keyword evidence="1" id="KW-1133">Transmembrane helix</keyword>
<reference evidence="3" key="1">
    <citation type="journal article" date="2019" name="Int. J. Syst. Evol. Microbiol.">
        <title>The Global Catalogue of Microorganisms (GCM) 10K type strain sequencing project: providing services to taxonomists for standard genome sequencing and annotation.</title>
        <authorList>
            <consortium name="The Broad Institute Genomics Platform"/>
            <consortium name="The Broad Institute Genome Sequencing Center for Infectious Disease"/>
            <person name="Wu L."/>
            <person name="Ma J."/>
        </authorList>
    </citation>
    <scope>NUCLEOTIDE SEQUENCE [LARGE SCALE GENOMIC DNA]</scope>
    <source>
        <strain evidence="3">CECT 8979</strain>
    </source>
</reference>
<sequence length="86" mass="10461">MDLEERNKKERSNASLTKEEWLTFLFSPFYSTNRIGLDTNTFNETEEERFKKFGFHQKYKEAQQARSYGCFLYIFVFLLIVIIINW</sequence>
<gene>
    <name evidence="2" type="ORF">ACFOSX_12210</name>
</gene>
<evidence type="ECO:0000256" key="1">
    <source>
        <dbReference type="SAM" id="Phobius"/>
    </source>
</evidence>
<accession>A0ABV8AMP5</accession>
<comment type="caution">
    <text evidence="2">The sequence shown here is derived from an EMBL/GenBank/DDBJ whole genome shotgun (WGS) entry which is preliminary data.</text>
</comment>
<evidence type="ECO:0000313" key="3">
    <source>
        <dbReference type="Proteomes" id="UP001595812"/>
    </source>
</evidence>
<name>A0ABV8AMP5_9FLAO</name>
<evidence type="ECO:0000313" key="2">
    <source>
        <dbReference type="EMBL" id="MFC3877992.1"/>
    </source>
</evidence>
<feature type="transmembrane region" description="Helical" evidence="1">
    <location>
        <begin position="65"/>
        <end position="84"/>
    </location>
</feature>